<protein>
    <submittedName>
        <fullName evidence="2">Uncharacterized protein</fullName>
    </submittedName>
</protein>
<feature type="region of interest" description="Disordered" evidence="1">
    <location>
        <begin position="1"/>
        <end position="90"/>
    </location>
</feature>
<evidence type="ECO:0000313" key="2">
    <source>
        <dbReference type="EMBL" id="ONH28373.1"/>
    </source>
</evidence>
<proteinExistence type="predicted"/>
<comment type="caution">
    <text evidence="2">The sequence shown here is derived from an EMBL/GenBank/DDBJ whole genome shotgun (WGS) entry which is preliminary data.</text>
</comment>
<gene>
    <name evidence="2" type="ORF">BL253_19460</name>
</gene>
<accession>A0A1V2I875</accession>
<reference evidence="3" key="1">
    <citation type="submission" date="2016-10" db="EMBL/GenBank/DDBJ databases">
        <title>Frankia sp. NRRL B-16386 Genome sequencing.</title>
        <authorList>
            <person name="Ghodhbane-Gtari F."/>
            <person name="Swanson E."/>
            <person name="Gueddou A."/>
            <person name="Hezbri K."/>
            <person name="Ktari K."/>
            <person name="Nouioui I."/>
            <person name="Morris K."/>
            <person name="Simpson S."/>
            <person name="Abebe-Akele F."/>
            <person name="Thomas K."/>
            <person name="Gtari M."/>
            <person name="Tisa L.S."/>
        </authorList>
    </citation>
    <scope>NUCLEOTIDE SEQUENCE [LARGE SCALE GENOMIC DNA]</scope>
    <source>
        <strain evidence="3">NRRL B-16386</strain>
    </source>
</reference>
<evidence type="ECO:0000256" key="1">
    <source>
        <dbReference type="SAM" id="MobiDB-lite"/>
    </source>
</evidence>
<name>A0A1V2I875_9ACTN</name>
<feature type="compositionally biased region" description="Low complexity" evidence="1">
    <location>
        <begin position="8"/>
        <end position="28"/>
    </location>
</feature>
<keyword evidence="3" id="KW-1185">Reference proteome</keyword>
<organism evidence="2 3">
    <name type="scientific">Pseudofrankia asymbiotica</name>
    <dbReference type="NCBI Taxonomy" id="1834516"/>
    <lineage>
        <taxon>Bacteria</taxon>
        <taxon>Bacillati</taxon>
        <taxon>Actinomycetota</taxon>
        <taxon>Actinomycetes</taxon>
        <taxon>Frankiales</taxon>
        <taxon>Frankiaceae</taxon>
        <taxon>Pseudofrankia</taxon>
    </lineage>
</organism>
<feature type="compositionally biased region" description="Basic and acidic residues" evidence="1">
    <location>
        <begin position="43"/>
        <end position="56"/>
    </location>
</feature>
<dbReference type="AlphaFoldDB" id="A0A1V2I875"/>
<sequence length="90" mass="9170">MPVPVPVPVAGAWAGRRVPGARAAPASARRGKRDGGAPAGGGLEDRAVRKQVDADRGQALGEPRTRRVAVAQVDGDDRRGVGQGSARAEP</sequence>
<evidence type="ECO:0000313" key="3">
    <source>
        <dbReference type="Proteomes" id="UP000188929"/>
    </source>
</evidence>
<dbReference type="Proteomes" id="UP000188929">
    <property type="component" value="Unassembled WGS sequence"/>
</dbReference>
<dbReference type="EMBL" id="MOMC01000040">
    <property type="protein sequence ID" value="ONH28373.1"/>
    <property type="molecule type" value="Genomic_DNA"/>
</dbReference>